<dbReference type="GO" id="GO:0097602">
    <property type="term" value="F:cullin family protein binding"/>
    <property type="evidence" value="ECO:0007669"/>
    <property type="project" value="TreeGrafter"/>
</dbReference>
<comment type="function">
    <text evidence="1">Neddylation of cullins play an essential role in the regulation of SCF-type complexes activity.</text>
</comment>
<dbReference type="GO" id="GO:0032182">
    <property type="term" value="F:ubiquitin-like protein binding"/>
    <property type="evidence" value="ECO:0007669"/>
    <property type="project" value="TreeGrafter"/>
</dbReference>
<evidence type="ECO:0000313" key="5">
    <source>
        <dbReference type="Proteomes" id="UP001201163"/>
    </source>
</evidence>
<dbReference type="AlphaFoldDB" id="A0AAD4LT96"/>
<keyword evidence="5" id="KW-1185">Reference proteome</keyword>
<accession>A0AAD4LT96</accession>
<dbReference type="GO" id="GO:0000151">
    <property type="term" value="C:ubiquitin ligase complex"/>
    <property type="evidence" value="ECO:0007669"/>
    <property type="project" value="TreeGrafter"/>
</dbReference>
<proteinExistence type="predicted"/>
<sequence>MPPKRKRAAPDAEASAPRSTRSSTRNAKKEGLKASAALSAPARPDISDEDEVDALPRRDLPRSANPTTPPSQELSAPPNKTSKTGDTTKPKATKEKTDCGLITTENLEEGSPKENRMMIGGAKKGLSEAAKSEAYSEQRAEALFFQFADEDSPDVIGAEGFERLCNEAQVPLDGALPLLLSWQLDSHEMGKISKEEWMKATAVLRRVTFLHTQSPISNGFQLRVSSLASLAIVLNDLNDLIVLGKRAARPTNSHVKSQKGAAYNPVRYEGYVADSQKAFASFYNFCFALAKPEGSRNVDMETACALWSVVLAPQFPLIAEVTEFINTTGTYKGVNKDLWSMMLEFCRDTRPDVSNFEADGAWPTIIDDFVRWKNARVDNRPAEAVDGDSS</sequence>
<feature type="region of interest" description="Disordered" evidence="2">
    <location>
        <begin position="1"/>
        <end position="102"/>
    </location>
</feature>
<gene>
    <name evidence="4" type="ORF">EDB92DRAFT_1939381</name>
</gene>
<evidence type="ECO:0000313" key="4">
    <source>
        <dbReference type="EMBL" id="KAH9001567.1"/>
    </source>
</evidence>
<dbReference type="Pfam" id="PF03556">
    <property type="entry name" value="Cullin_binding"/>
    <property type="match status" value="1"/>
</dbReference>
<evidence type="ECO:0000256" key="1">
    <source>
        <dbReference type="RuleBase" id="RU410713"/>
    </source>
</evidence>
<comment type="caution">
    <text evidence="4">The sequence shown here is derived from an EMBL/GenBank/DDBJ whole genome shotgun (WGS) entry which is preliminary data.</text>
</comment>
<dbReference type="GO" id="GO:0031624">
    <property type="term" value="F:ubiquitin conjugating enzyme binding"/>
    <property type="evidence" value="ECO:0007669"/>
    <property type="project" value="TreeGrafter"/>
</dbReference>
<dbReference type="InterPro" id="IPR014764">
    <property type="entry name" value="DCN-prot"/>
</dbReference>
<dbReference type="GO" id="GO:0045116">
    <property type="term" value="P:protein neddylation"/>
    <property type="evidence" value="ECO:0007669"/>
    <property type="project" value="TreeGrafter"/>
</dbReference>
<evidence type="ECO:0000259" key="3">
    <source>
        <dbReference type="PROSITE" id="PS51229"/>
    </source>
</evidence>
<dbReference type="PANTHER" id="PTHR12281">
    <property type="entry name" value="RP42 RELATED"/>
    <property type="match status" value="1"/>
</dbReference>
<name>A0AAD4LT96_9AGAM</name>
<dbReference type="InterPro" id="IPR005176">
    <property type="entry name" value="PONY_dom"/>
</dbReference>
<dbReference type="InterPro" id="IPR042460">
    <property type="entry name" value="DCN1-like_PONY"/>
</dbReference>
<dbReference type="PROSITE" id="PS51229">
    <property type="entry name" value="DCUN1"/>
    <property type="match status" value="1"/>
</dbReference>
<feature type="domain" description="DCUN1" evidence="3">
    <location>
        <begin position="135"/>
        <end position="374"/>
    </location>
</feature>
<reference evidence="4" key="1">
    <citation type="submission" date="2022-01" db="EMBL/GenBank/DDBJ databases">
        <title>Comparative genomics reveals a dynamic genome evolution in the ectomycorrhizal milk-cap (Lactarius) mushrooms.</title>
        <authorList>
            <consortium name="DOE Joint Genome Institute"/>
            <person name="Lebreton A."/>
            <person name="Tang N."/>
            <person name="Kuo A."/>
            <person name="LaButti K."/>
            <person name="Drula E."/>
            <person name="Barry K."/>
            <person name="Clum A."/>
            <person name="Lipzen A."/>
            <person name="Mousain D."/>
            <person name="Ng V."/>
            <person name="Wang R."/>
            <person name="Wang X."/>
            <person name="Dai Y."/>
            <person name="Henrissat B."/>
            <person name="Grigoriev I.V."/>
            <person name="Guerin-Laguette A."/>
            <person name="Yu F."/>
            <person name="Martin F.M."/>
        </authorList>
    </citation>
    <scope>NUCLEOTIDE SEQUENCE</scope>
    <source>
        <strain evidence="4">QP</strain>
    </source>
</reference>
<protein>
    <recommendedName>
        <fullName evidence="1">Defective in cullin neddylation protein</fullName>
    </recommendedName>
</protein>
<dbReference type="EMBL" id="JAKELL010000001">
    <property type="protein sequence ID" value="KAH9001567.1"/>
    <property type="molecule type" value="Genomic_DNA"/>
</dbReference>
<dbReference type="Gene3D" id="1.10.238.200">
    <property type="entry name" value="Cullin, PONY binding domain"/>
    <property type="match status" value="1"/>
</dbReference>
<feature type="compositionally biased region" description="Polar residues" evidence="2">
    <location>
        <begin position="64"/>
        <end position="85"/>
    </location>
</feature>
<evidence type="ECO:0000256" key="2">
    <source>
        <dbReference type="SAM" id="MobiDB-lite"/>
    </source>
</evidence>
<organism evidence="4 5">
    <name type="scientific">Lactarius akahatsu</name>
    <dbReference type="NCBI Taxonomy" id="416441"/>
    <lineage>
        <taxon>Eukaryota</taxon>
        <taxon>Fungi</taxon>
        <taxon>Dikarya</taxon>
        <taxon>Basidiomycota</taxon>
        <taxon>Agaricomycotina</taxon>
        <taxon>Agaricomycetes</taxon>
        <taxon>Russulales</taxon>
        <taxon>Russulaceae</taxon>
        <taxon>Lactarius</taxon>
    </lineage>
</organism>
<dbReference type="Gene3D" id="1.10.238.10">
    <property type="entry name" value="EF-hand"/>
    <property type="match status" value="1"/>
</dbReference>
<dbReference type="Proteomes" id="UP001201163">
    <property type="component" value="Unassembled WGS sequence"/>
</dbReference>
<feature type="compositionally biased region" description="Basic and acidic residues" evidence="2">
    <location>
        <begin position="86"/>
        <end position="98"/>
    </location>
</feature>